<sequence>MTYRLKFGNLELDLIQEWSPGVEPLNKTYILYDGNTAIATSDKIKRRPSASGICNESHIPILTNEIGNKQTLHINSGDGTWEFENASIINVSLNYYKHSGGSNYYKVRLEFACEGGT</sequence>
<dbReference type="EMBL" id="OP880252">
    <property type="protein sequence ID" value="WAE39523.1"/>
    <property type="molecule type" value="Genomic_DNA"/>
</dbReference>
<evidence type="ECO:0000313" key="1">
    <source>
        <dbReference type="EMBL" id="WAE39523.1"/>
    </source>
</evidence>
<proteinExistence type="predicted"/>
<gene>
    <name evidence="1" type="ORF">LDLAKGPJ_00099</name>
</gene>
<reference evidence="1 2" key="1">
    <citation type="submission" date="2022-10" db="EMBL/GenBank/DDBJ databases">
        <title>Evolutionary Diversification of Methanotrophic Ca. Methanophagales (ANME-1) and Their Expansive Virome.</title>
        <authorList>
            <person name="Laso-Perez R."/>
            <person name="Wu F."/>
            <person name="Cremiere A."/>
            <person name="Speth D.R."/>
            <person name="Magyar J.S."/>
            <person name="Krupovic M."/>
            <person name="Orphan V.J."/>
        </authorList>
    </citation>
    <scope>NUCLEOTIDE SEQUENCE [LARGE SCALE GENOMIC DNA]</scope>
</reference>
<accession>A0A9E8VBL4</accession>
<protein>
    <submittedName>
        <fullName evidence="1">Uncharacterized protein</fullName>
    </submittedName>
</protein>
<organism evidence="1 2">
    <name type="scientific">Methanophagales virus GBV301</name>
    <dbReference type="NCBI Taxonomy" id="2999280"/>
    <lineage>
        <taxon>Viruses</taxon>
        <taxon>Duplodnaviria</taxon>
        <taxon>Heunggongvirae</taxon>
        <taxon>Uroviricota</taxon>
        <taxon>Caudoviricetes</taxon>
        <taxon>Nakonvirales</taxon>
        <taxon>Ekchuahviridae</taxon>
        <taxon>Kukulkanvirus</taxon>
        <taxon>Kukulkanvirus guaymasense</taxon>
    </lineage>
</organism>
<name>A0A9E8VBL4_9CAUD</name>
<keyword evidence="2" id="KW-1185">Reference proteome</keyword>
<evidence type="ECO:0000313" key="2">
    <source>
        <dbReference type="Proteomes" id="UP001156259"/>
    </source>
</evidence>
<dbReference type="Proteomes" id="UP001156259">
    <property type="component" value="Segment"/>
</dbReference>